<feature type="compositionally biased region" description="Basic and acidic residues" evidence="1">
    <location>
        <begin position="145"/>
        <end position="159"/>
    </location>
</feature>
<gene>
    <name evidence="2" type="ORF">GLOTRDRAFT_123807</name>
</gene>
<dbReference type="RefSeq" id="XP_007860540.1">
    <property type="nucleotide sequence ID" value="XM_007862349.1"/>
</dbReference>
<dbReference type="HOGENOM" id="CLU_1518019_0_0_1"/>
<sequence length="177" mass="18929">MVDSPRYVVNSTVKTLAAQCNDLLTSLAYVFHTPAGVDRKGTGDVGAGQDGDPVVIFAGAIVQGACALVAGLLEACDGETKGAGKGLPQFRERVGNGVEWEETRTSDGTSDNGLNESYLDSREPRIVQDTLYSICGGNGSIVEERRNREGNELVGDSHARGWKYKPGWDQTPSQPRQ</sequence>
<dbReference type="EMBL" id="KB469296">
    <property type="protein sequence ID" value="EPQ60049.1"/>
    <property type="molecule type" value="Genomic_DNA"/>
</dbReference>
<organism evidence="2 3">
    <name type="scientific">Gloeophyllum trabeum (strain ATCC 11539 / FP-39264 / Madison 617)</name>
    <name type="common">Brown rot fungus</name>
    <dbReference type="NCBI Taxonomy" id="670483"/>
    <lineage>
        <taxon>Eukaryota</taxon>
        <taxon>Fungi</taxon>
        <taxon>Dikarya</taxon>
        <taxon>Basidiomycota</taxon>
        <taxon>Agaricomycotina</taxon>
        <taxon>Agaricomycetes</taxon>
        <taxon>Gloeophyllales</taxon>
        <taxon>Gloeophyllaceae</taxon>
        <taxon>Gloeophyllum</taxon>
    </lineage>
</organism>
<dbReference type="AlphaFoldDB" id="S7S2P9"/>
<dbReference type="KEGG" id="gtr:GLOTRDRAFT_123807"/>
<evidence type="ECO:0000313" key="2">
    <source>
        <dbReference type="EMBL" id="EPQ60049.1"/>
    </source>
</evidence>
<feature type="compositionally biased region" description="Polar residues" evidence="1">
    <location>
        <begin position="106"/>
        <end position="115"/>
    </location>
</feature>
<evidence type="ECO:0000256" key="1">
    <source>
        <dbReference type="SAM" id="MobiDB-lite"/>
    </source>
</evidence>
<protein>
    <submittedName>
        <fullName evidence="2">Uncharacterized protein</fullName>
    </submittedName>
</protein>
<dbReference type="Proteomes" id="UP000030669">
    <property type="component" value="Unassembled WGS sequence"/>
</dbReference>
<keyword evidence="3" id="KW-1185">Reference proteome</keyword>
<feature type="region of interest" description="Disordered" evidence="1">
    <location>
        <begin position="145"/>
        <end position="177"/>
    </location>
</feature>
<evidence type="ECO:0000313" key="3">
    <source>
        <dbReference type="Proteomes" id="UP000030669"/>
    </source>
</evidence>
<accession>S7S2P9</accession>
<feature type="region of interest" description="Disordered" evidence="1">
    <location>
        <begin position="96"/>
        <end position="119"/>
    </location>
</feature>
<proteinExistence type="predicted"/>
<dbReference type="GeneID" id="19301004"/>
<reference evidence="2 3" key="1">
    <citation type="journal article" date="2012" name="Science">
        <title>The Paleozoic origin of enzymatic lignin decomposition reconstructed from 31 fungal genomes.</title>
        <authorList>
            <person name="Floudas D."/>
            <person name="Binder M."/>
            <person name="Riley R."/>
            <person name="Barry K."/>
            <person name="Blanchette R.A."/>
            <person name="Henrissat B."/>
            <person name="Martinez A.T."/>
            <person name="Otillar R."/>
            <person name="Spatafora J.W."/>
            <person name="Yadav J.S."/>
            <person name="Aerts A."/>
            <person name="Benoit I."/>
            <person name="Boyd A."/>
            <person name="Carlson A."/>
            <person name="Copeland A."/>
            <person name="Coutinho P.M."/>
            <person name="de Vries R.P."/>
            <person name="Ferreira P."/>
            <person name="Findley K."/>
            <person name="Foster B."/>
            <person name="Gaskell J."/>
            <person name="Glotzer D."/>
            <person name="Gorecki P."/>
            <person name="Heitman J."/>
            <person name="Hesse C."/>
            <person name="Hori C."/>
            <person name="Igarashi K."/>
            <person name="Jurgens J.A."/>
            <person name="Kallen N."/>
            <person name="Kersten P."/>
            <person name="Kohler A."/>
            <person name="Kuees U."/>
            <person name="Kumar T.K.A."/>
            <person name="Kuo A."/>
            <person name="LaButti K."/>
            <person name="Larrondo L.F."/>
            <person name="Lindquist E."/>
            <person name="Ling A."/>
            <person name="Lombard V."/>
            <person name="Lucas S."/>
            <person name="Lundell T."/>
            <person name="Martin R."/>
            <person name="McLaughlin D.J."/>
            <person name="Morgenstern I."/>
            <person name="Morin E."/>
            <person name="Murat C."/>
            <person name="Nagy L.G."/>
            <person name="Nolan M."/>
            <person name="Ohm R.A."/>
            <person name="Patyshakuliyeva A."/>
            <person name="Rokas A."/>
            <person name="Ruiz-Duenas F.J."/>
            <person name="Sabat G."/>
            <person name="Salamov A."/>
            <person name="Samejima M."/>
            <person name="Schmutz J."/>
            <person name="Slot J.C."/>
            <person name="St John F."/>
            <person name="Stenlid J."/>
            <person name="Sun H."/>
            <person name="Sun S."/>
            <person name="Syed K."/>
            <person name="Tsang A."/>
            <person name="Wiebenga A."/>
            <person name="Young D."/>
            <person name="Pisabarro A."/>
            <person name="Eastwood D.C."/>
            <person name="Martin F."/>
            <person name="Cullen D."/>
            <person name="Grigoriev I.V."/>
            <person name="Hibbett D.S."/>
        </authorList>
    </citation>
    <scope>NUCLEOTIDE SEQUENCE [LARGE SCALE GENOMIC DNA]</scope>
    <source>
        <strain evidence="2 3">ATCC 11539</strain>
    </source>
</reference>
<name>S7S2P9_GLOTA</name>